<protein>
    <submittedName>
        <fullName evidence="1">Uncharacterized protein</fullName>
    </submittedName>
</protein>
<gene>
    <name evidence="1" type="ORF">DL89DRAFT_267260</name>
</gene>
<dbReference type="Proteomes" id="UP000193922">
    <property type="component" value="Unassembled WGS sequence"/>
</dbReference>
<evidence type="ECO:0000313" key="1">
    <source>
        <dbReference type="EMBL" id="ORX70033.1"/>
    </source>
</evidence>
<sequence length="368" mass="42881">MASTYLPVHVDRDTIRPCIIDMLRPFTDVESEQQAIEQQSEYGTPFIVLEKGHFTVYNVPGGPLKCDYISRNYITFMARHHSNNPDVWSSLQEQDGLKLYPEPPAVYFIHEKCKDDIIEGWSSCNTALIRYSEKDTRRFAEAARGADGCCNHFFVVYEDGIEQCFDSNNPENSYTLSSFLKFIFLPAVRRDAGAIKRFEEEDWLVEEEQWSKRLPNGEFRLRDADGIEVRDGEAFSLDVICEEDKYIQEFDDYCLSFLEDELMVYSKNDCDPFTCEMIDGILYLKCSDQYLHCSDDNNNHINLSPELPERSDRLQISYDGTDILFSRWDTSEFATFEWDDGSSATIMIDSDWKDNRYARLLRTRLVKI</sequence>
<comment type="caution">
    <text evidence="1">The sequence shown here is derived from an EMBL/GenBank/DDBJ whole genome shotgun (WGS) entry which is preliminary data.</text>
</comment>
<dbReference type="OrthoDB" id="5579563at2759"/>
<name>A0A1Y1W941_9FUNG</name>
<keyword evidence="2" id="KW-1185">Reference proteome</keyword>
<reference evidence="1 2" key="1">
    <citation type="submission" date="2016-07" db="EMBL/GenBank/DDBJ databases">
        <title>Pervasive Adenine N6-methylation of Active Genes in Fungi.</title>
        <authorList>
            <consortium name="DOE Joint Genome Institute"/>
            <person name="Mondo S.J."/>
            <person name="Dannebaum R.O."/>
            <person name="Kuo R.C."/>
            <person name="Labutti K."/>
            <person name="Haridas S."/>
            <person name="Kuo A."/>
            <person name="Salamov A."/>
            <person name="Ahrendt S.R."/>
            <person name="Lipzen A."/>
            <person name="Sullivan W."/>
            <person name="Andreopoulos W.B."/>
            <person name="Clum A."/>
            <person name="Lindquist E."/>
            <person name="Daum C."/>
            <person name="Ramamoorthy G.K."/>
            <person name="Gryganskyi A."/>
            <person name="Culley D."/>
            <person name="Magnuson J.K."/>
            <person name="James T.Y."/>
            <person name="O'Malley M.A."/>
            <person name="Stajich J.E."/>
            <person name="Spatafora J.W."/>
            <person name="Visel A."/>
            <person name="Grigoriev I.V."/>
        </authorList>
    </citation>
    <scope>NUCLEOTIDE SEQUENCE [LARGE SCALE GENOMIC DNA]</scope>
    <source>
        <strain evidence="1 2">ATCC 12442</strain>
    </source>
</reference>
<dbReference type="AlphaFoldDB" id="A0A1Y1W941"/>
<organism evidence="1 2">
    <name type="scientific">Linderina pennispora</name>
    <dbReference type="NCBI Taxonomy" id="61395"/>
    <lineage>
        <taxon>Eukaryota</taxon>
        <taxon>Fungi</taxon>
        <taxon>Fungi incertae sedis</taxon>
        <taxon>Zoopagomycota</taxon>
        <taxon>Kickxellomycotina</taxon>
        <taxon>Kickxellomycetes</taxon>
        <taxon>Kickxellales</taxon>
        <taxon>Kickxellaceae</taxon>
        <taxon>Linderina</taxon>
    </lineage>
</organism>
<proteinExistence type="predicted"/>
<evidence type="ECO:0000313" key="2">
    <source>
        <dbReference type="Proteomes" id="UP000193922"/>
    </source>
</evidence>
<dbReference type="GeneID" id="63804068"/>
<accession>A0A1Y1W941</accession>
<dbReference type="EMBL" id="MCFD01000006">
    <property type="protein sequence ID" value="ORX70033.1"/>
    <property type="molecule type" value="Genomic_DNA"/>
</dbReference>
<dbReference type="RefSeq" id="XP_040743671.1">
    <property type="nucleotide sequence ID" value="XM_040887420.1"/>
</dbReference>